<dbReference type="InterPro" id="IPR035914">
    <property type="entry name" value="Sperma_CUB_dom_sf"/>
</dbReference>
<evidence type="ECO:0000256" key="2">
    <source>
        <dbReference type="PROSITE-ProRule" id="PRU00059"/>
    </source>
</evidence>
<feature type="chain" id="PRO_5028074322" evidence="3">
    <location>
        <begin position="24"/>
        <end position="396"/>
    </location>
</feature>
<evidence type="ECO:0000256" key="3">
    <source>
        <dbReference type="SAM" id="SignalP"/>
    </source>
</evidence>
<dbReference type="OrthoDB" id="6337346at2759"/>
<sequence length="396" mass="41640">MNRLHLLVLLAVGALGLVALCSADRTERFFPLLGFGFGPPPRAVTPSACVTQNNLNGTCSSRRNCAGVAGGVPAGDCARGLGVCCVVVATCGATSSANFTYFTNPGYPGTYPGGGRCTVSITKCAGVDQLRLDFLDLTLAQPDANGFCRNDFLTVSGGSFPLPRICGANIGQHMYVDIPAGTNSIVISVDTDAAVRFARTWNIRVTQIEATNPSHAPAGCLQYYQDAANTVSSFNYGMTANTAVGQTPAGTREMANLDYNVCVRPAAGYCSIEWSQPTDDPYSFTVSSDTDGLDTTVLGTANAALTGIACDGDYVVIPNPIQNQLLPTTYSDRFCGNGFVTTSSVTKPYWLAVHTNNTEISPVTPPVAPALPTAPPADIGNRGFRLNYRQLPCPIF</sequence>
<evidence type="ECO:0000259" key="4">
    <source>
        <dbReference type="PROSITE" id="PS01180"/>
    </source>
</evidence>
<dbReference type="InterPro" id="IPR000859">
    <property type="entry name" value="CUB_dom"/>
</dbReference>
<keyword evidence="1" id="KW-1015">Disulfide bond</keyword>
<dbReference type="InParanoid" id="A0A6P9A9X8"/>
<dbReference type="SUPFAM" id="SSF49854">
    <property type="entry name" value="Spermadhesin, CUB domain"/>
    <property type="match status" value="1"/>
</dbReference>
<protein>
    <submittedName>
        <fullName evidence="6">Uncharacterized protein LOC117653057</fullName>
    </submittedName>
</protein>
<name>A0A6P9A9X8_THRPL</name>
<dbReference type="KEGG" id="tpal:117653057"/>
<dbReference type="PANTHER" id="PTHR33236">
    <property type="entry name" value="INTRAFLAGELLAR TRANSPORT PROTEIN 122 FAMILY PROTEIN-RELATED"/>
    <property type="match status" value="1"/>
</dbReference>
<keyword evidence="3" id="KW-0732">Signal</keyword>
<dbReference type="GeneID" id="117653057"/>
<dbReference type="RefSeq" id="XP_034254305.1">
    <property type="nucleotide sequence ID" value="XM_034398414.1"/>
</dbReference>
<dbReference type="SMART" id="SM00042">
    <property type="entry name" value="CUB"/>
    <property type="match status" value="1"/>
</dbReference>
<keyword evidence="5" id="KW-1185">Reference proteome</keyword>
<feature type="signal peptide" evidence="3">
    <location>
        <begin position="1"/>
        <end position="23"/>
    </location>
</feature>
<comment type="caution">
    <text evidence="2">Lacks conserved residue(s) required for the propagation of feature annotation.</text>
</comment>
<feature type="domain" description="CUB" evidence="4">
    <location>
        <begin position="91"/>
        <end position="208"/>
    </location>
</feature>
<dbReference type="Gene3D" id="2.60.120.290">
    <property type="entry name" value="Spermadhesin, CUB domain"/>
    <property type="match status" value="1"/>
</dbReference>
<dbReference type="Pfam" id="PF00431">
    <property type="entry name" value="CUB"/>
    <property type="match status" value="1"/>
</dbReference>
<evidence type="ECO:0000313" key="6">
    <source>
        <dbReference type="RefSeq" id="XP_034254305.1"/>
    </source>
</evidence>
<accession>A0A6P9A9X8</accession>
<dbReference type="Pfam" id="PF26080">
    <property type="entry name" value="CUB_animal"/>
    <property type="match status" value="1"/>
</dbReference>
<evidence type="ECO:0000313" key="5">
    <source>
        <dbReference type="Proteomes" id="UP000515158"/>
    </source>
</evidence>
<dbReference type="AlphaFoldDB" id="A0A6P9A9X8"/>
<dbReference type="PROSITE" id="PS01180">
    <property type="entry name" value="CUB"/>
    <property type="match status" value="1"/>
</dbReference>
<proteinExistence type="predicted"/>
<dbReference type="InterPro" id="IPR058698">
    <property type="entry name" value="CUB_metazoa"/>
</dbReference>
<gene>
    <name evidence="6" type="primary">LOC117653057</name>
</gene>
<reference evidence="6" key="1">
    <citation type="submission" date="2025-08" db="UniProtKB">
        <authorList>
            <consortium name="RefSeq"/>
        </authorList>
    </citation>
    <scope>IDENTIFICATION</scope>
    <source>
        <tissue evidence="6">Total insect</tissue>
    </source>
</reference>
<organism evidence="6">
    <name type="scientific">Thrips palmi</name>
    <name type="common">Melon thrips</name>
    <dbReference type="NCBI Taxonomy" id="161013"/>
    <lineage>
        <taxon>Eukaryota</taxon>
        <taxon>Metazoa</taxon>
        <taxon>Ecdysozoa</taxon>
        <taxon>Arthropoda</taxon>
        <taxon>Hexapoda</taxon>
        <taxon>Insecta</taxon>
        <taxon>Pterygota</taxon>
        <taxon>Neoptera</taxon>
        <taxon>Paraneoptera</taxon>
        <taxon>Thysanoptera</taxon>
        <taxon>Terebrantia</taxon>
        <taxon>Thripoidea</taxon>
        <taxon>Thripidae</taxon>
        <taxon>Thrips</taxon>
    </lineage>
</organism>
<dbReference type="Proteomes" id="UP000515158">
    <property type="component" value="Unplaced"/>
</dbReference>
<dbReference type="PANTHER" id="PTHR33236:SF5">
    <property type="entry name" value="CUB DOMAIN-CONTAINING PROTEIN"/>
    <property type="match status" value="1"/>
</dbReference>
<evidence type="ECO:0000256" key="1">
    <source>
        <dbReference type="ARBA" id="ARBA00023157"/>
    </source>
</evidence>